<keyword evidence="1" id="KW-0808">Transferase</keyword>
<evidence type="ECO:0000313" key="1">
    <source>
        <dbReference type="EMBL" id="EAQ78276.1"/>
    </source>
</evidence>
<dbReference type="EC" id="2.3.1.41" evidence="1"/>
<protein>
    <submittedName>
        <fullName evidence="1">3-oxoacyl-(Acyl carrier protein) synthase</fullName>
        <ecNumber evidence="1">2.3.1.41</ecNumber>
    </submittedName>
</protein>
<reference evidence="1 2" key="1">
    <citation type="submission" date="2006-02" db="EMBL/GenBank/DDBJ databases">
        <authorList>
            <person name="Amann R."/>
            <person name="Ferriera S."/>
            <person name="Johnson J."/>
            <person name="Kravitz S."/>
            <person name="Halpern A."/>
            <person name="Remington K."/>
            <person name="Beeson K."/>
            <person name="Tran B."/>
            <person name="Rogers Y.-H."/>
            <person name="Friedman R."/>
            <person name="Venter J.C."/>
        </authorList>
    </citation>
    <scope>NUCLEOTIDE SEQUENCE [LARGE SCALE GENOMIC DNA]</scope>
    <source>
        <strain evidence="1 2">DSM 3645</strain>
    </source>
</reference>
<proteinExistence type="predicted"/>
<evidence type="ECO:0000313" key="2">
    <source>
        <dbReference type="Proteomes" id="UP000004358"/>
    </source>
</evidence>
<dbReference type="Proteomes" id="UP000004358">
    <property type="component" value="Unassembled WGS sequence"/>
</dbReference>
<dbReference type="EMBL" id="AANZ01000022">
    <property type="protein sequence ID" value="EAQ78276.1"/>
    <property type="molecule type" value="Genomic_DNA"/>
</dbReference>
<comment type="caution">
    <text evidence="1">The sequence shown here is derived from an EMBL/GenBank/DDBJ whole genome shotgun (WGS) entry which is preliminary data.</text>
</comment>
<keyword evidence="1" id="KW-0012">Acyltransferase</keyword>
<dbReference type="AlphaFoldDB" id="A3ZYR5"/>
<dbReference type="HOGENOM" id="CLU_2987509_0_0_0"/>
<sequence length="57" mass="6349">MVGGFAWRWQASGESQCGVEAPVDRKLNTELPVWITTGRCCAKWMELDCSEIRSTSA</sequence>
<dbReference type="GO" id="GO:0004315">
    <property type="term" value="F:3-oxoacyl-[acyl-carrier-protein] synthase activity"/>
    <property type="evidence" value="ECO:0007669"/>
    <property type="project" value="UniProtKB-EC"/>
</dbReference>
<organism evidence="1 2">
    <name type="scientific">Blastopirellula marina DSM 3645</name>
    <dbReference type="NCBI Taxonomy" id="314230"/>
    <lineage>
        <taxon>Bacteria</taxon>
        <taxon>Pseudomonadati</taxon>
        <taxon>Planctomycetota</taxon>
        <taxon>Planctomycetia</taxon>
        <taxon>Pirellulales</taxon>
        <taxon>Pirellulaceae</taxon>
        <taxon>Blastopirellula</taxon>
    </lineage>
</organism>
<accession>A3ZYR5</accession>
<name>A3ZYR5_9BACT</name>
<gene>
    <name evidence="1" type="ORF">DSM3645_18106</name>
</gene>